<evidence type="ECO:0000313" key="1">
    <source>
        <dbReference type="EMBL" id="CAE0123969.1"/>
    </source>
</evidence>
<dbReference type="AlphaFoldDB" id="A0A7S3B3L8"/>
<accession>A0A7S3B3L8</accession>
<gene>
    <name evidence="1" type="ORF">HERI1096_LOCUS24671</name>
</gene>
<dbReference type="EMBL" id="HBHX01044566">
    <property type="protein sequence ID" value="CAE0123969.1"/>
    <property type="molecule type" value="Transcribed_RNA"/>
</dbReference>
<sequence>MQPMPNLLRQWLYRGLLHDIDFVNAHPTIMLGLVKLHRPDTWQRDTPRLAEYVTDPNAFRRKIVLHYRLPSLDLAKSAILVAINGGTIQYWRNKVKSPLSRHEPDLPALFELQREALYVRNTIVFKESAIKEAVVPLKSRLLKLTRNASKSEEELDRSVFSYVLGHYESMALEEACKVLNRHGFMPTSLIYDGCLTTDSPDGNIELALREAEVEVTKVLGFDGLKLKEKDMFHMNDFSIGHHSREMARQAALNAVFEGADTTTGGQAARAGGA</sequence>
<reference evidence="1" key="1">
    <citation type="submission" date="2021-01" db="EMBL/GenBank/DDBJ databases">
        <authorList>
            <person name="Corre E."/>
            <person name="Pelletier E."/>
            <person name="Niang G."/>
            <person name="Scheremetjew M."/>
            <person name="Finn R."/>
            <person name="Kale V."/>
            <person name="Holt S."/>
            <person name="Cochrane G."/>
            <person name="Meng A."/>
            <person name="Brown T."/>
            <person name="Cohen L."/>
        </authorList>
    </citation>
    <scope>NUCLEOTIDE SEQUENCE</scope>
    <source>
        <strain evidence="1">CCMP281</strain>
    </source>
</reference>
<proteinExistence type="predicted"/>
<protein>
    <submittedName>
        <fullName evidence="1">Uncharacterized protein</fullName>
    </submittedName>
</protein>
<organism evidence="1">
    <name type="scientific">Haptolina ericina</name>
    <dbReference type="NCBI Taxonomy" id="156174"/>
    <lineage>
        <taxon>Eukaryota</taxon>
        <taxon>Haptista</taxon>
        <taxon>Haptophyta</taxon>
        <taxon>Prymnesiophyceae</taxon>
        <taxon>Prymnesiales</taxon>
        <taxon>Prymnesiaceae</taxon>
        <taxon>Haptolina</taxon>
    </lineage>
</organism>
<name>A0A7S3B3L8_9EUKA</name>